<dbReference type="EMBL" id="BSPC01000032">
    <property type="protein sequence ID" value="GLS20681.1"/>
    <property type="molecule type" value="Genomic_DNA"/>
</dbReference>
<dbReference type="PANTHER" id="PTHR37936">
    <property type="entry name" value="TRANSPOSASE INSC FOR INSERTION ELEMENT IS2A-RELATED"/>
    <property type="match status" value="1"/>
</dbReference>
<accession>A0ABQ6CJY8</accession>
<dbReference type="RefSeq" id="WP_284313762.1">
    <property type="nucleotide sequence ID" value="NZ_BSPC01000032.1"/>
</dbReference>
<gene>
    <name evidence="1" type="ORF">GCM10007874_36980</name>
</gene>
<dbReference type="InterPro" id="IPR002514">
    <property type="entry name" value="Transposase_8"/>
</dbReference>
<dbReference type="Pfam" id="PF01527">
    <property type="entry name" value="HTH_Tnp_1"/>
    <property type="match status" value="1"/>
</dbReference>
<reference evidence="2" key="1">
    <citation type="journal article" date="2019" name="Int. J. Syst. Evol. Microbiol.">
        <title>The Global Catalogue of Microorganisms (GCM) 10K type strain sequencing project: providing services to taxonomists for standard genome sequencing and annotation.</title>
        <authorList>
            <consortium name="The Broad Institute Genomics Platform"/>
            <consortium name="The Broad Institute Genome Sequencing Center for Infectious Disease"/>
            <person name="Wu L."/>
            <person name="Ma J."/>
        </authorList>
    </citation>
    <scope>NUCLEOTIDE SEQUENCE [LARGE SCALE GENOMIC DNA]</scope>
    <source>
        <strain evidence="2">NBRC 101365</strain>
    </source>
</reference>
<name>A0ABQ6CJY8_9HYPH</name>
<dbReference type="SUPFAM" id="SSF48295">
    <property type="entry name" value="TrpR-like"/>
    <property type="match status" value="1"/>
</dbReference>
<proteinExistence type="predicted"/>
<dbReference type="Proteomes" id="UP001156882">
    <property type="component" value="Unassembled WGS sequence"/>
</dbReference>
<protein>
    <submittedName>
        <fullName evidence="1">Transposase</fullName>
    </submittedName>
</protein>
<evidence type="ECO:0000313" key="1">
    <source>
        <dbReference type="EMBL" id="GLS20681.1"/>
    </source>
</evidence>
<organism evidence="1 2">
    <name type="scientific">Labrys miyagiensis</name>
    <dbReference type="NCBI Taxonomy" id="346912"/>
    <lineage>
        <taxon>Bacteria</taxon>
        <taxon>Pseudomonadati</taxon>
        <taxon>Pseudomonadota</taxon>
        <taxon>Alphaproteobacteria</taxon>
        <taxon>Hyphomicrobiales</taxon>
        <taxon>Xanthobacteraceae</taxon>
        <taxon>Labrys</taxon>
    </lineage>
</organism>
<evidence type="ECO:0000313" key="2">
    <source>
        <dbReference type="Proteomes" id="UP001156882"/>
    </source>
</evidence>
<dbReference type="PANTHER" id="PTHR37936:SF3">
    <property type="entry name" value="TRANSPOSASE INSC FOR INSERTION ELEMENT IS2A-RELATED"/>
    <property type="match status" value="1"/>
</dbReference>
<sequence length="137" mass="15236">MDAHLDVSTVGYAGRLEVLEGPTGGRVRSEADRTRIAAESLMPGVQVAAVARKHGATRWQVYDWRRRLRQGQLALPESMAPMFAPLMVEEPSVPERTMRPARSTPAKVEIVIDDMVIRTAVDLEHLPQVIRAVRASR</sequence>
<comment type="caution">
    <text evidence="1">The sequence shown here is derived from an EMBL/GenBank/DDBJ whole genome shotgun (WGS) entry which is preliminary data.</text>
</comment>
<keyword evidence="2" id="KW-1185">Reference proteome</keyword>
<dbReference type="InterPro" id="IPR010921">
    <property type="entry name" value="Trp_repressor/repl_initiator"/>
</dbReference>